<proteinExistence type="predicted"/>
<reference evidence="3" key="1">
    <citation type="submission" date="2022-08" db="EMBL/GenBank/DDBJ databases">
        <authorList>
            <consortium name="DOE Joint Genome Institute"/>
            <person name="Min B."/>
            <person name="Riley R."/>
            <person name="Sierra-Patev S."/>
            <person name="Naranjo-Ortiz M."/>
            <person name="Looney B."/>
            <person name="Konkel Z."/>
            <person name="Slot J.C."/>
            <person name="Sakamoto Y."/>
            <person name="Steenwyk J.L."/>
            <person name="Rokas A."/>
            <person name="Carro J."/>
            <person name="Camarero S."/>
            <person name="Ferreira P."/>
            <person name="Molpeceres G."/>
            <person name="Ruiz-Duenas F.J."/>
            <person name="Serrano A."/>
            <person name="Henrissat B."/>
            <person name="Drula E."/>
            <person name="Hughes K.W."/>
            <person name="Mata J.L."/>
            <person name="Ishikawa N.K."/>
            <person name="Vargas-Isla R."/>
            <person name="Ushijima S."/>
            <person name="Smith C.A."/>
            <person name="Ahrendt S."/>
            <person name="Andreopoulos W."/>
            <person name="He G."/>
            <person name="Labutti K."/>
            <person name="Lipzen A."/>
            <person name="Ng V."/>
            <person name="Sandor L."/>
            <person name="Barry K."/>
            <person name="Martinez A.T."/>
            <person name="Xiao Y."/>
            <person name="Gibbons J.G."/>
            <person name="Terashima K."/>
            <person name="Hibbett D.S."/>
            <person name="Grigoriev I.V."/>
        </authorList>
    </citation>
    <scope>NUCLEOTIDE SEQUENCE</scope>
    <source>
        <strain evidence="3">TFB9207</strain>
    </source>
</reference>
<dbReference type="EMBL" id="MU806314">
    <property type="protein sequence ID" value="KAJ3836508.1"/>
    <property type="molecule type" value="Genomic_DNA"/>
</dbReference>
<evidence type="ECO:0000259" key="2">
    <source>
        <dbReference type="Pfam" id="PF22936"/>
    </source>
</evidence>
<dbReference type="InterPro" id="IPR054722">
    <property type="entry name" value="PolX-like_BBD"/>
</dbReference>
<feature type="region of interest" description="Disordered" evidence="1">
    <location>
        <begin position="256"/>
        <end position="284"/>
    </location>
</feature>
<accession>A0AA38P552</accession>
<dbReference type="AlphaFoldDB" id="A0AA38P552"/>
<organism evidence="3 4">
    <name type="scientific">Lentinula raphanica</name>
    <dbReference type="NCBI Taxonomy" id="153919"/>
    <lineage>
        <taxon>Eukaryota</taxon>
        <taxon>Fungi</taxon>
        <taxon>Dikarya</taxon>
        <taxon>Basidiomycota</taxon>
        <taxon>Agaricomycotina</taxon>
        <taxon>Agaricomycetes</taxon>
        <taxon>Agaricomycetidae</taxon>
        <taxon>Agaricales</taxon>
        <taxon>Marasmiineae</taxon>
        <taxon>Omphalotaceae</taxon>
        <taxon>Lentinula</taxon>
    </lineage>
</organism>
<sequence>MPEPSQRTFDNLNGVNYSVWYPEMSAYLMVKGCWEHVDPDPETVALNTIKEPKPSIESKPTKAEAIEMSAWRKEKNQAVGLLFLCIDESQKTHKKPGNRFSALDALFSIRKEDDESLVSLCGRVSKAIQHIRELRPEKFTAEQIEAELEAMTLIRALPAEYSSFVSSLLLLDTIDVEKLRAAFHNEDAQRKAQEERANIASRSALAAVLAANAATSFPPSRTDPTTTAPKQCGWCERNGHTEDECFTKKVARRRAKERRYGKSGKRGNIAISQPESEEHATQASTNPSLPIVYLWNTDTGASAHMTPHRQWFKSYNRHSVPIRLADNSVIYSEGIG</sequence>
<name>A0AA38P552_9AGAR</name>
<evidence type="ECO:0000256" key="1">
    <source>
        <dbReference type="SAM" id="MobiDB-lite"/>
    </source>
</evidence>
<protein>
    <recommendedName>
        <fullName evidence="2">Retrovirus-related Pol polyprotein from transposon TNT 1-94-like beta-barrel domain-containing protein</fullName>
    </recommendedName>
</protein>
<dbReference type="Pfam" id="PF22936">
    <property type="entry name" value="Pol_BBD"/>
    <property type="match status" value="1"/>
</dbReference>
<dbReference type="Proteomes" id="UP001163846">
    <property type="component" value="Unassembled WGS sequence"/>
</dbReference>
<evidence type="ECO:0000313" key="3">
    <source>
        <dbReference type="EMBL" id="KAJ3836508.1"/>
    </source>
</evidence>
<feature type="non-terminal residue" evidence="3">
    <location>
        <position position="1"/>
    </location>
</feature>
<evidence type="ECO:0000313" key="4">
    <source>
        <dbReference type="Proteomes" id="UP001163846"/>
    </source>
</evidence>
<feature type="domain" description="Retrovirus-related Pol polyprotein from transposon TNT 1-94-like beta-barrel" evidence="2">
    <location>
        <begin position="295"/>
        <end position="336"/>
    </location>
</feature>
<feature type="compositionally biased region" description="Basic residues" evidence="1">
    <location>
        <begin position="256"/>
        <end position="265"/>
    </location>
</feature>
<keyword evidence="4" id="KW-1185">Reference proteome</keyword>
<gene>
    <name evidence="3" type="ORF">F5878DRAFT_688904</name>
</gene>
<comment type="caution">
    <text evidence="3">The sequence shown here is derived from an EMBL/GenBank/DDBJ whole genome shotgun (WGS) entry which is preliminary data.</text>
</comment>